<dbReference type="RefSeq" id="XP_001384069.2">
    <property type="nucleotide sequence ID" value="XM_001384032.1"/>
</dbReference>
<dbReference type="InterPro" id="IPR016763">
    <property type="entry name" value="VAP"/>
</dbReference>
<evidence type="ECO:0000256" key="1">
    <source>
        <dbReference type="ARBA" id="ARBA00004211"/>
    </source>
</evidence>
<evidence type="ECO:0000313" key="8">
    <source>
        <dbReference type="Proteomes" id="UP000002258"/>
    </source>
</evidence>
<dbReference type="GO" id="GO:0061817">
    <property type="term" value="P:endoplasmic reticulum-plasma membrane tethering"/>
    <property type="evidence" value="ECO:0007669"/>
    <property type="project" value="TreeGrafter"/>
</dbReference>
<dbReference type="InterPro" id="IPR008962">
    <property type="entry name" value="PapD-like_sf"/>
</dbReference>
<dbReference type="Proteomes" id="UP000002258">
    <property type="component" value="Chromosome 4"/>
</dbReference>
<keyword evidence="8" id="KW-1185">Reference proteome</keyword>
<organism evidence="7 8">
    <name type="scientific">Scheffersomyces stipitis (strain ATCC 58785 / CBS 6054 / NBRC 10063 / NRRL Y-11545)</name>
    <name type="common">Yeast</name>
    <name type="synonym">Pichia stipitis</name>
    <dbReference type="NCBI Taxonomy" id="322104"/>
    <lineage>
        <taxon>Eukaryota</taxon>
        <taxon>Fungi</taxon>
        <taxon>Dikarya</taxon>
        <taxon>Ascomycota</taxon>
        <taxon>Saccharomycotina</taxon>
        <taxon>Pichiomycetes</taxon>
        <taxon>Debaryomycetaceae</taxon>
        <taxon>Scheffersomyces</taxon>
    </lineage>
</organism>
<dbReference type="Pfam" id="PF00635">
    <property type="entry name" value="Motile_Sperm"/>
    <property type="match status" value="1"/>
</dbReference>
<dbReference type="GO" id="GO:0005886">
    <property type="term" value="C:plasma membrane"/>
    <property type="evidence" value="ECO:0007669"/>
    <property type="project" value="TreeGrafter"/>
</dbReference>
<evidence type="ECO:0000256" key="4">
    <source>
        <dbReference type="ARBA" id="ARBA00022989"/>
    </source>
</evidence>
<keyword evidence="4" id="KW-1133">Transmembrane helix</keyword>
<dbReference type="GO" id="GO:0090158">
    <property type="term" value="P:endoplasmic reticulum membrane organization"/>
    <property type="evidence" value="ECO:0007669"/>
    <property type="project" value="TreeGrafter"/>
</dbReference>
<keyword evidence="5" id="KW-0472">Membrane</keyword>
<dbReference type="GO" id="GO:0005789">
    <property type="term" value="C:endoplasmic reticulum membrane"/>
    <property type="evidence" value="ECO:0007669"/>
    <property type="project" value="InterPro"/>
</dbReference>
<dbReference type="EMBL" id="CP000498">
    <property type="protein sequence ID" value="ABN66040.2"/>
    <property type="molecule type" value="Genomic_DNA"/>
</dbReference>
<evidence type="ECO:0000256" key="3">
    <source>
        <dbReference type="ARBA" id="ARBA00022692"/>
    </source>
</evidence>
<keyword evidence="3" id="KW-0812">Transmembrane</keyword>
<proteinExistence type="inferred from homology"/>
<dbReference type="PROSITE" id="PS50202">
    <property type="entry name" value="MSP"/>
    <property type="match status" value="1"/>
</dbReference>
<dbReference type="GeneID" id="4838963"/>
<dbReference type="OMA" id="VPCDASV"/>
<evidence type="ECO:0000259" key="6">
    <source>
        <dbReference type="PROSITE" id="PS50202"/>
    </source>
</evidence>
<dbReference type="eggNOG" id="KOG0439">
    <property type="taxonomic scope" value="Eukaryota"/>
</dbReference>
<dbReference type="InterPro" id="IPR000535">
    <property type="entry name" value="MSP_dom"/>
</dbReference>
<dbReference type="HOGENOM" id="CLU_1943183_0_0_1"/>
<sequence>MEISPSALEFKGSFTKQSTQYLTLTNTTNSPLAFKVKTTAPKLYCVRPNASVIDPGRSAQISIILQGFSSPLQKDYKCKDKFLIVSLPSPDGIDASKIGESWASLEAKYKSEVISKKLRVNYVITEDEPD</sequence>
<dbReference type="InterPro" id="IPR013783">
    <property type="entry name" value="Ig-like_fold"/>
</dbReference>
<gene>
    <name evidence="7" type="ORF">PICST_22250</name>
</gene>
<evidence type="ECO:0000313" key="7">
    <source>
        <dbReference type="EMBL" id="ABN66040.2"/>
    </source>
</evidence>
<feature type="domain" description="MSP" evidence="6">
    <location>
        <begin position="1"/>
        <end position="123"/>
    </location>
</feature>
<comment type="similarity">
    <text evidence="2">Belongs to the VAMP-associated protein (VAP) (TC 9.B.17) family.</text>
</comment>
<dbReference type="OrthoDB" id="264603at2759"/>
<reference evidence="7 8" key="1">
    <citation type="journal article" date="2007" name="Nat. Biotechnol.">
        <title>Genome sequence of the lignocellulose-bioconverting and xylose-fermenting yeast Pichia stipitis.</title>
        <authorList>
            <person name="Jeffries T.W."/>
            <person name="Grigoriev I.V."/>
            <person name="Grimwood J."/>
            <person name="Laplaza J.M."/>
            <person name="Aerts A."/>
            <person name="Salamov A."/>
            <person name="Schmutz J."/>
            <person name="Lindquist E."/>
            <person name="Dehal P."/>
            <person name="Shapiro H."/>
            <person name="Jin Y.S."/>
            <person name="Passoth V."/>
            <person name="Richardson P.M."/>
        </authorList>
    </citation>
    <scope>NUCLEOTIDE SEQUENCE [LARGE SCALE GENOMIC DNA]</scope>
    <source>
        <strain evidence="8">ATCC 58785 / CBS 6054 / NBRC 10063 / NRRL Y-11545</strain>
    </source>
</reference>
<accession>A3LTB0</accession>
<dbReference type="KEGG" id="pic:PICST_22250"/>
<dbReference type="PANTHER" id="PTHR10809">
    <property type="entry name" value="VESICLE-ASSOCIATED MEMBRANE PROTEIN-ASSOCIATED PROTEIN"/>
    <property type="match status" value="1"/>
</dbReference>
<protein>
    <submittedName>
        <fullName evidence="7">VAMP-associated protein</fullName>
    </submittedName>
</protein>
<dbReference type="GO" id="GO:0033149">
    <property type="term" value="F:FFAT motif binding"/>
    <property type="evidence" value="ECO:0007669"/>
    <property type="project" value="TreeGrafter"/>
</dbReference>
<name>A3LTB0_PICST</name>
<dbReference type="AlphaFoldDB" id="A3LTB0"/>
<dbReference type="PANTHER" id="PTHR10809:SF6">
    <property type="entry name" value="AT11025P-RELATED"/>
    <property type="match status" value="1"/>
</dbReference>
<dbReference type="SUPFAM" id="SSF49354">
    <property type="entry name" value="PapD-like"/>
    <property type="match status" value="1"/>
</dbReference>
<dbReference type="FunCoup" id="A3LTB0">
    <property type="interactions" value="582"/>
</dbReference>
<evidence type="ECO:0000256" key="5">
    <source>
        <dbReference type="ARBA" id="ARBA00023136"/>
    </source>
</evidence>
<dbReference type="InParanoid" id="A3LTB0"/>
<comment type="subcellular location">
    <subcellularLocation>
        <location evidence="1">Membrane</location>
        <topology evidence="1">Single-pass type IV membrane protein</topology>
    </subcellularLocation>
</comment>
<dbReference type="Gene3D" id="2.60.40.10">
    <property type="entry name" value="Immunoglobulins"/>
    <property type="match status" value="1"/>
</dbReference>
<dbReference type="STRING" id="322104.A3LTB0"/>
<feature type="non-terminal residue" evidence="7">
    <location>
        <position position="130"/>
    </location>
</feature>
<evidence type="ECO:0000256" key="2">
    <source>
        <dbReference type="ARBA" id="ARBA00008932"/>
    </source>
</evidence>